<keyword evidence="4" id="KW-0560">Oxidoreductase</keyword>
<feature type="binding site" evidence="5">
    <location>
        <position position="177"/>
    </location>
    <ligand>
        <name>FAD</name>
        <dbReference type="ChEBI" id="CHEBI:57692"/>
    </ligand>
</feature>
<dbReference type="Pfam" id="PF00175">
    <property type="entry name" value="NAD_binding_1"/>
    <property type="match status" value="1"/>
</dbReference>
<evidence type="ECO:0000259" key="7">
    <source>
        <dbReference type="PROSITE" id="PS51384"/>
    </source>
</evidence>
<dbReference type="AlphaFoldDB" id="A0A7S3PKP0"/>
<feature type="binding site" evidence="5">
    <location>
        <position position="178"/>
    </location>
    <ligand>
        <name>FAD</name>
        <dbReference type="ChEBI" id="CHEBI:57692"/>
    </ligand>
</feature>
<dbReference type="PROSITE" id="PS51384">
    <property type="entry name" value="FAD_FR"/>
    <property type="match status" value="1"/>
</dbReference>
<dbReference type="Pfam" id="PF00970">
    <property type="entry name" value="FAD_binding_6"/>
    <property type="match status" value="1"/>
</dbReference>
<evidence type="ECO:0000313" key="8">
    <source>
        <dbReference type="EMBL" id="CAE0442430.1"/>
    </source>
</evidence>
<keyword evidence="3 5" id="KW-0274">FAD</keyword>
<evidence type="ECO:0000256" key="5">
    <source>
        <dbReference type="PIRSR" id="PIRSR601834-1"/>
    </source>
</evidence>
<feature type="binding site" evidence="5">
    <location>
        <position position="171"/>
    </location>
    <ligand>
        <name>FAD</name>
        <dbReference type="ChEBI" id="CHEBI:57692"/>
    </ligand>
</feature>
<dbReference type="InterPro" id="IPR017938">
    <property type="entry name" value="Riboflavin_synthase-like_b-brl"/>
</dbReference>
<dbReference type="PANTHER" id="PTHR19370">
    <property type="entry name" value="NADH-CYTOCHROME B5 REDUCTASE"/>
    <property type="match status" value="1"/>
</dbReference>
<evidence type="ECO:0000256" key="1">
    <source>
        <dbReference type="ARBA" id="ARBA00001974"/>
    </source>
</evidence>
<dbReference type="SUPFAM" id="SSF55856">
    <property type="entry name" value="Cytochrome b5-like heme/steroid binding domain"/>
    <property type="match status" value="1"/>
</dbReference>
<dbReference type="InterPro" id="IPR017927">
    <property type="entry name" value="FAD-bd_FR_type"/>
</dbReference>
<gene>
    <name evidence="8" type="ORF">ASTO00021_LOCUS12539</name>
</gene>
<accession>A0A7S3PKP0</accession>
<dbReference type="SMART" id="SM01117">
    <property type="entry name" value="Cyt-b5"/>
    <property type="match status" value="1"/>
</dbReference>
<dbReference type="Gene3D" id="2.40.30.10">
    <property type="entry name" value="Translation factors"/>
    <property type="match status" value="1"/>
</dbReference>
<evidence type="ECO:0000256" key="3">
    <source>
        <dbReference type="ARBA" id="ARBA00022827"/>
    </source>
</evidence>
<dbReference type="InterPro" id="IPR001834">
    <property type="entry name" value="CBR-like"/>
</dbReference>
<reference evidence="8" key="1">
    <citation type="submission" date="2021-01" db="EMBL/GenBank/DDBJ databases">
        <authorList>
            <person name="Corre E."/>
            <person name="Pelletier E."/>
            <person name="Niang G."/>
            <person name="Scheremetjew M."/>
            <person name="Finn R."/>
            <person name="Kale V."/>
            <person name="Holt S."/>
            <person name="Cochrane G."/>
            <person name="Meng A."/>
            <person name="Brown T."/>
            <person name="Cohen L."/>
        </authorList>
    </citation>
    <scope>NUCLEOTIDE SEQUENCE</scope>
    <source>
        <strain evidence="8">GSBS06</strain>
    </source>
</reference>
<keyword evidence="2 5" id="KW-0285">Flavoprotein</keyword>
<dbReference type="SUPFAM" id="SSF63380">
    <property type="entry name" value="Riboflavin synthase domain-like"/>
    <property type="match status" value="1"/>
</dbReference>
<comment type="cofactor">
    <cofactor evidence="1 5">
        <name>FAD</name>
        <dbReference type="ChEBI" id="CHEBI:57692"/>
    </cofactor>
</comment>
<feature type="binding site" evidence="5">
    <location>
        <position position="179"/>
    </location>
    <ligand>
        <name>FAD</name>
        <dbReference type="ChEBI" id="CHEBI:57692"/>
    </ligand>
</feature>
<dbReference type="PROSITE" id="PS50255">
    <property type="entry name" value="CYTOCHROME_B5_2"/>
    <property type="match status" value="1"/>
</dbReference>
<evidence type="ECO:0000256" key="4">
    <source>
        <dbReference type="ARBA" id="ARBA00023002"/>
    </source>
</evidence>
<evidence type="ECO:0008006" key="9">
    <source>
        <dbReference type="Google" id="ProtNLM"/>
    </source>
</evidence>
<dbReference type="EMBL" id="HBIN01016480">
    <property type="protein sequence ID" value="CAE0442430.1"/>
    <property type="molecule type" value="Transcribed_RNA"/>
</dbReference>
<dbReference type="Pfam" id="PF00173">
    <property type="entry name" value="Cyt-b5"/>
    <property type="match status" value="1"/>
</dbReference>
<organism evidence="8">
    <name type="scientific">Aplanochytrium stocchinoi</name>
    <dbReference type="NCBI Taxonomy" id="215587"/>
    <lineage>
        <taxon>Eukaryota</taxon>
        <taxon>Sar</taxon>
        <taxon>Stramenopiles</taxon>
        <taxon>Bigyra</taxon>
        <taxon>Labyrinthulomycetes</taxon>
        <taxon>Thraustochytrida</taxon>
        <taxon>Thraustochytriidae</taxon>
        <taxon>Aplanochytrium</taxon>
    </lineage>
</organism>
<dbReference type="InterPro" id="IPR001433">
    <property type="entry name" value="OxRdtase_FAD/NAD-bd"/>
</dbReference>
<dbReference type="InterPro" id="IPR039261">
    <property type="entry name" value="FNR_nucleotide-bd"/>
</dbReference>
<name>A0A7S3PKP0_9STRA</name>
<dbReference type="Gene3D" id="3.10.120.10">
    <property type="entry name" value="Cytochrome b5-like heme/steroid binding domain"/>
    <property type="match status" value="1"/>
</dbReference>
<dbReference type="InterPro" id="IPR036400">
    <property type="entry name" value="Cyt_B5-like_heme/steroid_sf"/>
</dbReference>
<evidence type="ECO:0000256" key="2">
    <source>
        <dbReference type="ARBA" id="ARBA00022630"/>
    </source>
</evidence>
<dbReference type="InterPro" id="IPR001199">
    <property type="entry name" value="Cyt_B5-like_heme/steroid-bd"/>
</dbReference>
<protein>
    <recommendedName>
        <fullName evidence="9">Cytochrome-b5 reductase</fullName>
    </recommendedName>
</protein>
<proteinExistence type="predicted"/>
<feature type="binding site" evidence="5">
    <location>
        <position position="154"/>
    </location>
    <ligand>
        <name>FAD</name>
        <dbReference type="ChEBI" id="CHEBI:57692"/>
    </ligand>
</feature>
<feature type="domain" description="Cytochrome b5 heme-binding" evidence="6">
    <location>
        <begin position="1"/>
        <end position="77"/>
    </location>
</feature>
<feature type="binding site" evidence="5">
    <location>
        <position position="246"/>
    </location>
    <ligand>
        <name>FAD</name>
        <dbReference type="ChEBI" id="CHEBI:57692"/>
    </ligand>
</feature>
<feature type="binding site" evidence="5">
    <location>
        <position position="156"/>
    </location>
    <ligand>
        <name>FAD</name>
        <dbReference type="ChEBI" id="CHEBI:57692"/>
    </ligand>
</feature>
<dbReference type="InterPro" id="IPR008333">
    <property type="entry name" value="Cbr1-like_FAD-bd_dom"/>
</dbReference>
<dbReference type="SUPFAM" id="SSF52343">
    <property type="entry name" value="Ferredoxin reductase-like, C-terminal NADP-linked domain"/>
    <property type="match status" value="1"/>
</dbReference>
<dbReference type="GO" id="GO:0016491">
    <property type="term" value="F:oxidoreductase activity"/>
    <property type="evidence" value="ECO:0007669"/>
    <property type="project" value="UniProtKB-KW"/>
</dbReference>
<sequence>MSHISWDEIRKHETIEDCWIVFHDNVYDVTGFLEYHAGGVEEILNLAGRDVTNAFYAAGHSNVSVQGLRSLYVGSVSKNKAADVDHECSLAGRVDFVERQVTDIVYDEDCQTKSWKQIRMCIPISDGKTRLNEPQAGQVFAFRIQISDNKFVTRLYTPISWDGEKIKFAIKLYKDGKMSQQLQHLFEGMTIEVRGPFGFKIPNLRPVLSFTNPEFHNHRKKNVTAQHLGQIEIKTVLMIAAGSGITPMLPIIKHFCQKSPEVKMSLLVYANSIQELMCADELLRLKTNAGNQLKLVYGSPEKVNINLNTLAASTKKLYRVVDGEVTGPADWLHLALMANYTYDPKTFRGQRLFVVCGSHTFCRSLLSVLRDTYRPLNHEIELLGI</sequence>
<dbReference type="Gene3D" id="3.40.50.80">
    <property type="entry name" value="Nucleotide-binding domain of ferredoxin-NADP reductase (FNR) module"/>
    <property type="match status" value="1"/>
</dbReference>
<feature type="domain" description="FAD-binding FR-type" evidence="7">
    <location>
        <begin position="94"/>
        <end position="203"/>
    </location>
</feature>
<evidence type="ECO:0000259" key="6">
    <source>
        <dbReference type="PROSITE" id="PS50255"/>
    </source>
</evidence>